<accession>A0A6J2SXV4</accession>
<organism evidence="2 3">
    <name type="scientific">Drosophila hydei</name>
    <name type="common">Fruit fly</name>
    <dbReference type="NCBI Taxonomy" id="7224"/>
    <lineage>
        <taxon>Eukaryota</taxon>
        <taxon>Metazoa</taxon>
        <taxon>Ecdysozoa</taxon>
        <taxon>Arthropoda</taxon>
        <taxon>Hexapoda</taxon>
        <taxon>Insecta</taxon>
        <taxon>Pterygota</taxon>
        <taxon>Neoptera</taxon>
        <taxon>Endopterygota</taxon>
        <taxon>Diptera</taxon>
        <taxon>Brachycera</taxon>
        <taxon>Muscomorpha</taxon>
        <taxon>Ephydroidea</taxon>
        <taxon>Drosophilidae</taxon>
        <taxon>Drosophila</taxon>
    </lineage>
</organism>
<dbReference type="GeneID" id="115483806"/>
<keyword evidence="1" id="KW-1133">Transmembrane helix</keyword>
<evidence type="ECO:0000256" key="1">
    <source>
        <dbReference type="SAM" id="Phobius"/>
    </source>
</evidence>
<name>A0A6J2SXV4_DROHY</name>
<keyword evidence="1" id="KW-0472">Membrane</keyword>
<protein>
    <submittedName>
        <fullName evidence="3">Uncharacterized protein LOC115483806</fullName>
    </submittedName>
</protein>
<keyword evidence="2" id="KW-1185">Reference proteome</keyword>
<sequence>MVQVRHQGKRCPLYHMGCSHSVVYPFSLCAVLCGAPCFSEPRKWYKTCSSPVDCRSFSLHFAVDCAVLRYPSTKGIEHSTTMYMLAPFGKMEVAFLLLLLTGSLGGIGAAPVEAPEVCLLQSGSMECSPGKLI</sequence>
<dbReference type="Proteomes" id="UP000504633">
    <property type="component" value="Unplaced"/>
</dbReference>
<feature type="transmembrane region" description="Helical" evidence="1">
    <location>
        <begin position="93"/>
        <end position="112"/>
    </location>
</feature>
<evidence type="ECO:0000313" key="3">
    <source>
        <dbReference type="RefSeq" id="XP_030081991.1"/>
    </source>
</evidence>
<proteinExistence type="predicted"/>
<gene>
    <name evidence="3" type="primary">LOC115483806</name>
</gene>
<dbReference type="RefSeq" id="XP_030081991.1">
    <property type="nucleotide sequence ID" value="XM_030226131.1"/>
</dbReference>
<dbReference type="KEGG" id="dhe:115483806"/>
<evidence type="ECO:0000313" key="2">
    <source>
        <dbReference type="Proteomes" id="UP000504633"/>
    </source>
</evidence>
<dbReference type="AlphaFoldDB" id="A0A6J2SXV4"/>
<keyword evidence="1" id="KW-0812">Transmembrane</keyword>
<reference evidence="3" key="1">
    <citation type="submission" date="2025-08" db="UniProtKB">
        <authorList>
            <consortium name="RefSeq"/>
        </authorList>
    </citation>
    <scope>IDENTIFICATION</scope>
    <source>
        <strain evidence="3">15085-1641.00</strain>
        <tissue evidence="3">Whole body</tissue>
    </source>
</reference>